<dbReference type="InterPro" id="IPR003441">
    <property type="entry name" value="NAC-dom"/>
</dbReference>
<evidence type="ECO:0000256" key="2">
    <source>
        <dbReference type="ARBA" id="ARBA00023125"/>
    </source>
</evidence>
<proteinExistence type="predicted"/>
<dbReference type="EMBL" id="JAGGNH010000005">
    <property type="protein sequence ID" value="KAJ0971957.1"/>
    <property type="molecule type" value="Genomic_DNA"/>
</dbReference>
<dbReference type="PANTHER" id="PTHR31719">
    <property type="entry name" value="NAC TRANSCRIPTION FACTOR 56"/>
    <property type="match status" value="1"/>
</dbReference>
<sequence>MVRDRGLGELLRAPNPRRRLFLPNSIDDLDNFSPENMAPGRWNVSSCKKTIKEDGKIIGYKSSLVFEVSKKKENTGWIMQEYELPSPMDRANTIGCVWVICRIKRIKQLEKKRTRYNEDGVSIGDEEFSLLYSQGDSKKMAWHARGWEQESVEGVRFDIKSLLEEDEEIMCANSTAMN</sequence>
<dbReference type="GO" id="GO:0006355">
    <property type="term" value="P:regulation of DNA-templated transcription"/>
    <property type="evidence" value="ECO:0007669"/>
    <property type="project" value="InterPro"/>
</dbReference>
<keyword evidence="7" id="KW-1185">Reference proteome</keyword>
<dbReference type="InterPro" id="IPR036093">
    <property type="entry name" value="NAC_dom_sf"/>
</dbReference>
<evidence type="ECO:0000256" key="4">
    <source>
        <dbReference type="ARBA" id="ARBA00023242"/>
    </source>
</evidence>
<evidence type="ECO:0000256" key="1">
    <source>
        <dbReference type="ARBA" id="ARBA00023015"/>
    </source>
</evidence>
<dbReference type="Pfam" id="PF02365">
    <property type="entry name" value="NAM"/>
    <property type="match status" value="1"/>
</dbReference>
<gene>
    <name evidence="6" type="ORF">J5N97_019916</name>
</gene>
<dbReference type="Proteomes" id="UP001085076">
    <property type="component" value="Miscellaneous, Linkage group lg05"/>
</dbReference>
<evidence type="ECO:0000313" key="7">
    <source>
        <dbReference type="Proteomes" id="UP001085076"/>
    </source>
</evidence>
<evidence type="ECO:0000313" key="6">
    <source>
        <dbReference type="EMBL" id="KAJ0971957.1"/>
    </source>
</evidence>
<keyword evidence="3" id="KW-0804">Transcription</keyword>
<keyword evidence="1" id="KW-0805">Transcription regulation</keyword>
<dbReference type="SUPFAM" id="SSF101941">
    <property type="entry name" value="NAC domain"/>
    <property type="match status" value="1"/>
</dbReference>
<dbReference type="PANTHER" id="PTHR31719:SF179">
    <property type="entry name" value="OS08G0148400 PROTEIN"/>
    <property type="match status" value="1"/>
</dbReference>
<organism evidence="6 7">
    <name type="scientific">Dioscorea zingiberensis</name>
    <dbReference type="NCBI Taxonomy" id="325984"/>
    <lineage>
        <taxon>Eukaryota</taxon>
        <taxon>Viridiplantae</taxon>
        <taxon>Streptophyta</taxon>
        <taxon>Embryophyta</taxon>
        <taxon>Tracheophyta</taxon>
        <taxon>Spermatophyta</taxon>
        <taxon>Magnoliopsida</taxon>
        <taxon>Liliopsida</taxon>
        <taxon>Dioscoreales</taxon>
        <taxon>Dioscoreaceae</taxon>
        <taxon>Dioscorea</taxon>
    </lineage>
</organism>
<dbReference type="GO" id="GO:0003677">
    <property type="term" value="F:DNA binding"/>
    <property type="evidence" value="ECO:0007669"/>
    <property type="project" value="UniProtKB-KW"/>
</dbReference>
<evidence type="ECO:0000256" key="3">
    <source>
        <dbReference type="ARBA" id="ARBA00023163"/>
    </source>
</evidence>
<accession>A0A9D5HD62</accession>
<feature type="domain" description="NAC" evidence="5">
    <location>
        <begin position="1"/>
        <end position="106"/>
    </location>
</feature>
<dbReference type="Gene3D" id="2.170.150.80">
    <property type="entry name" value="NAC domain"/>
    <property type="match status" value="1"/>
</dbReference>
<reference evidence="6" key="2">
    <citation type="journal article" date="2022" name="Hortic Res">
        <title>The genome of Dioscorea zingiberensis sheds light on the biosynthesis, origin and evolution of the medicinally important diosgenin saponins.</title>
        <authorList>
            <person name="Li Y."/>
            <person name="Tan C."/>
            <person name="Li Z."/>
            <person name="Guo J."/>
            <person name="Li S."/>
            <person name="Chen X."/>
            <person name="Wang C."/>
            <person name="Dai X."/>
            <person name="Yang H."/>
            <person name="Song W."/>
            <person name="Hou L."/>
            <person name="Xu J."/>
            <person name="Tong Z."/>
            <person name="Xu A."/>
            <person name="Yuan X."/>
            <person name="Wang W."/>
            <person name="Yang Q."/>
            <person name="Chen L."/>
            <person name="Sun Z."/>
            <person name="Wang K."/>
            <person name="Pan B."/>
            <person name="Chen J."/>
            <person name="Bao Y."/>
            <person name="Liu F."/>
            <person name="Qi X."/>
            <person name="Gang D.R."/>
            <person name="Wen J."/>
            <person name="Li J."/>
        </authorList>
    </citation>
    <scope>NUCLEOTIDE SEQUENCE</scope>
    <source>
        <strain evidence="6">Dzin_1.0</strain>
    </source>
</reference>
<reference evidence="6" key="1">
    <citation type="submission" date="2021-03" db="EMBL/GenBank/DDBJ databases">
        <authorList>
            <person name="Li Z."/>
            <person name="Yang C."/>
        </authorList>
    </citation>
    <scope>NUCLEOTIDE SEQUENCE</scope>
    <source>
        <strain evidence="6">Dzin_1.0</strain>
        <tissue evidence="6">Leaf</tissue>
    </source>
</reference>
<dbReference type="PROSITE" id="PS51005">
    <property type="entry name" value="NAC"/>
    <property type="match status" value="1"/>
</dbReference>
<keyword evidence="2" id="KW-0238">DNA-binding</keyword>
<protein>
    <recommendedName>
        <fullName evidence="5">NAC domain-containing protein</fullName>
    </recommendedName>
</protein>
<comment type="caution">
    <text evidence="6">The sequence shown here is derived from an EMBL/GenBank/DDBJ whole genome shotgun (WGS) entry which is preliminary data.</text>
</comment>
<dbReference type="AlphaFoldDB" id="A0A9D5HD62"/>
<evidence type="ECO:0000259" key="5">
    <source>
        <dbReference type="PROSITE" id="PS51005"/>
    </source>
</evidence>
<name>A0A9D5HD62_9LILI</name>
<keyword evidence="4" id="KW-0539">Nucleus</keyword>